<dbReference type="AlphaFoldDB" id="A0A1S6U716"/>
<dbReference type="Gene3D" id="1.20.1550.10">
    <property type="entry name" value="DsbB-like"/>
    <property type="match status" value="1"/>
</dbReference>
<sequence>MNDLNKTKFFYSLMCLAGFLIIALPVGIANFYFGYVLGDSPCILCWGQREAMIFIGVMALFIVRYGLKGKYLATLLVMAAFAIWQSFAHFGNHAERDLDQGFGLPIFGIHTYFWAEIVFWVVVLMLGVIFFFAPRFDSFEKELNGEKTRKFTKATSAMFIIVSVIIASNVFQAFVSTGIPPYHGQGDPVRFTFDKKYIVWDKSGWGSFWKNISFLGKRDVRNPDYAFAPASEKLGIKFDNNPENAPTKIDETLSIVSQKDLSIEAPLNSLNYINNEYVGSSKFNVFFMNDKFEINDEFELDPYFSATVDPIIGIVPYMQDKFILMGSNKSFLRFAKNPNADKFLQYADFIKGNDKFEGQGDGLGRGRINTVRAKFHHIASMATDGDYLYTATVPNNKDKNKFVISKIATKDRVLSAEFTPNADLKQDKTLGDLYITSMVYKDGLLYALSKQHNVILLIDLKNQEVVKTISFPSEIANARALILNNNKFDILSYQDNKNILFTLE</sequence>
<feature type="transmembrane region" description="Helical" evidence="5">
    <location>
        <begin position="111"/>
        <end position="133"/>
    </location>
</feature>
<dbReference type="KEGG" id="cpin:CPIN18020_0399"/>
<dbReference type="GO" id="GO:0016020">
    <property type="term" value="C:membrane"/>
    <property type="evidence" value="ECO:0007669"/>
    <property type="project" value="UniProtKB-SubCell"/>
</dbReference>
<dbReference type="SUPFAM" id="SSF158442">
    <property type="entry name" value="DsbB-like"/>
    <property type="match status" value="1"/>
</dbReference>
<evidence type="ECO:0000256" key="3">
    <source>
        <dbReference type="ARBA" id="ARBA00022989"/>
    </source>
</evidence>
<evidence type="ECO:0000256" key="5">
    <source>
        <dbReference type="SAM" id="Phobius"/>
    </source>
</evidence>
<evidence type="ECO:0000313" key="6">
    <source>
        <dbReference type="EMBL" id="AQW87247.1"/>
    </source>
</evidence>
<feature type="transmembrane region" description="Helical" evidence="5">
    <location>
        <begin position="72"/>
        <end position="91"/>
    </location>
</feature>
<keyword evidence="2 5" id="KW-0812">Transmembrane</keyword>
<feature type="transmembrane region" description="Helical" evidence="5">
    <location>
        <begin position="154"/>
        <end position="175"/>
    </location>
</feature>
<dbReference type="Proteomes" id="UP000190868">
    <property type="component" value="Chromosome"/>
</dbReference>
<accession>A0A1S6U716</accession>
<evidence type="ECO:0000256" key="1">
    <source>
        <dbReference type="ARBA" id="ARBA00004141"/>
    </source>
</evidence>
<evidence type="ECO:0000313" key="7">
    <source>
        <dbReference type="Proteomes" id="UP000190868"/>
    </source>
</evidence>
<keyword evidence="7" id="KW-1185">Reference proteome</keyword>
<evidence type="ECO:0000256" key="2">
    <source>
        <dbReference type="ARBA" id="ARBA00022692"/>
    </source>
</evidence>
<protein>
    <submittedName>
        <fullName evidence="6">DsbB-related disulfide oxidoreductase</fullName>
    </submittedName>
</protein>
<dbReference type="InterPro" id="IPR003752">
    <property type="entry name" value="DiS_bond_form_DsbB/BdbC"/>
</dbReference>
<organism evidence="6 7">
    <name type="scientific">Campylobacter pinnipediorum subsp. caledonicus</name>
    <dbReference type="NCBI Taxonomy" id="1874362"/>
    <lineage>
        <taxon>Bacteria</taxon>
        <taxon>Pseudomonadati</taxon>
        <taxon>Campylobacterota</taxon>
        <taxon>Epsilonproteobacteria</taxon>
        <taxon>Campylobacterales</taxon>
        <taxon>Campylobacteraceae</taxon>
        <taxon>Campylobacter</taxon>
    </lineage>
</organism>
<dbReference type="EMBL" id="CP017258">
    <property type="protein sequence ID" value="AQW87247.1"/>
    <property type="molecule type" value="Genomic_DNA"/>
</dbReference>
<comment type="subcellular location">
    <subcellularLocation>
        <location evidence="1">Membrane</location>
        <topology evidence="1">Multi-pass membrane protein</topology>
    </subcellularLocation>
</comment>
<name>A0A1S6U716_9BACT</name>
<keyword evidence="4 5" id="KW-0472">Membrane</keyword>
<dbReference type="GO" id="GO:0006457">
    <property type="term" value="P:protein folding"/>
    <property type="evidence" value="ECO:0007669"/>
    <property type="project" value="InterPro"/>
</dbReference>
<feature type="transmembrane region" description="Helical" evidence="5">
    <location>
        <begin position="51"/>
        <end position="67"/>
    </location>
</feature>
<keyword evidence="3 5" id="KW-1133">Transmembrane helix</keyword>
<dbReference type="GeneID" id="56566038"/>
<evidence type="ECO:0000256" key="4">
    <source>
        <dbReference type="ARBA" id="ARBA00023136"/>
    </source>
</evidence>
<dbReference type="Pfam" id="PF02600">
    <property type="entry name" value="DsbB"/>
    <property type="match status" value="1"/>
</dbReference>
<dbReference type="RefSeq" id="WP_078422944.1">
    <property type="nucleotide sequence ID" value="NZ_CP017018.1"/>
</dbReference>
<feature type="transmembrane region" description="Helical" evidence="5">
    <location>
        <begin position="9"/>
        <end position="31"/>
    </location>
</feature>
<dbReference type="InterPro" id="IPR023380">
    <property type="entry name" value="DsbB-like_sf"/>
</dbReference>
<reference evidence="7" key="1">
    <citation type="submission" date="2016-09" db="EMBL/GenBank/DDBJ databases">
        <title>Comparative genomics of the Campylobacter concisus group.</title>
        <authorList>
            <person name="Miller W.G."/>
            <person name="Yee E."/>
            <person name="Chapman M.H."/>
            <person name="Huynh S."/>
            <person name="Bono J.L."/>
            <person name="On S.L.W."/>
            <person name="StLeger J."/>
            <person name="Foster G."/>
            <person name="Parker C.T."/>
        </authorList>
    </citation>
    <scope>NUCLEOTIDE SEQUENCE [LARGE SCALE GENOMIC DNA]</scope>
    <source>
        <strain evidence="7">RM18021</strain>
    </source>
</reference>
<gene>
    <name evidence="6" type="primary">dsbI</name>
    <name evidence="6" type="ORF">CPIN18021_0404</name>
</gene>
<proteinExistence type="predicted"/>
<dbReference type="GO" id="GO:0015035">
    <property type="term" value="F:protein-disulfide reductase activity"/>
    <property type="evidence" value="ECO:0007669"/>
    <property type="project" value="InterPro"/>
</dbReference>